<dbReference type="Proteomes" id="UP000266113">
    <property type="component" value="Unassembled WGS sequence"/>
</dbReference>
<dbReference type="Pfam" id="PF00294">
    <property type="entry name" value="PfkB"/>
    <property type="match status" value="1"/>
</dbReference>
<keyword evidence="9" id="KW-1185">Reference proteome</keyword>
<evidence type="ECO:0000259" key="7">
    <source>
        <dbReference type="Pfam" id="PF00294"/>
    </source>
</evidence>
<dbReference type="OrthoDB" id="9813569at2"/>
<dbReference type="InterPro" id="IPR002139">
    <property type="entry name" value="Ribo/fructo_kinase"/>
</dbReference>
<dbReference type="PROSITE" id="PS00584">
    <property type="entry name" value="PFKB_KINASES_2"/>
    <property type="match status" value="1"/>
</dbReference>
<dbReference type="EMBL" id="QXIY01000054">
    <property type="protein sequence ID" value="RIE15386.1"/>
    <property type="molecule type" value="Genomic_DNA"/>
</dbReference>
<dbReference type="RefSeq" id="WP_119086661.1">
    <property type="nucleotide sequence ID" value="NZ_QXIY01000054.1"/>
</dbReference>
<proteinExistence type="inferred from homology"/>
<dbReference type="PRINTS" id="PR00990">
    <property type="entry name" value="RIBOKINASE"/>
</dbReference>
<dbReference type="InterPro" id="IPR050306">
    <property type="entry name" value="PfkB_Carbo_kinase"/>
</dbReference>
<evidence type="ECO:0000256" key="6">
    <source>
        <dbReference type="RuleBase" id="RU003704"/>
    </source>
</evidence>
<comment type="caution">
    <text evidence="8">The sequence shown here is derived from an EMBL/GenBank/DDBJ whole genome shotgun (WGS) entry which is preliminary data.</text>
</comment>
<dbReference type="GO" id="GO:0006000">
    <property type="term" value="P:fructose metabolic process"/>
    <property type="evidence" value="ECO:0007669"/>
    <property type="project" value="UniProtKB-ARBA"/>
</dbReference>
<dbReference type="Gene3D" id="3.40.1190.20">
    <property type="match status" value="1"/>
</dbReference>
<dbReference type="SUPFAM" id="SSF53613">
    <property type="entry name" value="Ribokinase-like"/>
    <property type="match status" value="1"/>
</dbReference>
<dbReference type="PANTHER" id="PTHR43085">
    <property type="entry name" value="HEXOKINASE FAMILY MEMBER"/>
    <property type="match status" value="1"/>
</dbReference>
<evidence type="ECO:0000256" key="2">
    <source>
        <dbReference type="ARBA" id="ARBA00022679"/>
    </source>
</evidence>
<evidence type="ECO:0000256" key="3">
    <source>
        <dbReference type="ARBA" id="ARBA00022741"/>
    </source>
</evidence>
<keyword evidence="5" id="KW-0067">ATP-binding</keyword>
<accession>A0A398DIB4</accession>
<feature type="domain" description="Carbohydrate kinase PfkB" evidence="7">
    <location>
        <begin position="3"/>
        <end position="306"/>
    </location>
</feature>
<evidence type="ECO:0000256" key="4">
    <source>
        <dbReference type="ARBA" id="ARBA00022777"/>
    </source>
</evidence>
<sequence length="321" mass="34777">MFDVTALGELLIDFTPCGISPAGMRLFEQNPGGAPANVLCALSNLGLKTAFIGKVGQDMHGDFLYETLQSQKVCTTGLVQDSNVFTTLAFVELSESGERSFSFARKPGADTCLRIGELNEDIIKNTKVFHFGSLSLTDEPARSTTFSAVETAKSSGAIISYDPNYRALLWKSREEAMVRMRSVLSLVDIIKMSDEETELLTGAKSPDDASKILIESGIPCAVITLGKDGALIRTKTSLAQVKAIDCTVVDTTGAGDAFWGGFLYKLVQSNKRPGELTAEEANDFVEFANAVATLCVQKRGAIPAMPYLKDVMNLYQQKVRR</sequence>
<evidence type="ECO:0000313" key="9">
    <source>
        <dbReference type="Proteomes" id="UP000266113"/>
    </source>
</evidence>
<dbReference type="GO" id="GO:0005524">
    <property type="term" value="F:ATP binding"/>
    <property type="evidence" value="ECO:0007669"/>
    <property type="project" value="UniProtKB-KW"/>
</dbReference>
<evidence type="ECO:0000313" key="8">
    <source>
        <dbReference type="EMBL" id="RIE15386.1"/>
    </source>
</evidence>
<dbReference type="InterPro" id="IPR011611">
    <property type="entry name" value="PfkB_dom"/>
</dbReference>
<reference evidence="8 9" key="1">
    <citation type="submission" date="2018-09" db="EMBL/GenBank/DDBJ databases">
        <title>Discovery and Ecogenomic Context for Candidatus Cryosericales, a Global Caldiserica Order Active in Thawing Permafrost.</title>
        <authorList>
            <person name="Martinez M.A."/>
            <person name="Woodcroft B.J."/>
            <person name="Ignacio Espinoza J.C."/>
            <person name="Zayed A."/>
            <person name="Singleton C.M."/>
            <person name="Boyd J."/>
            <person name="Li Y.-F."/>
            <person name="Purvine S."/>
            <person name="Maughan H."/>
            <person name="Hodgkins S.B."/>
            <person name="Anderson D."/>
            <person name="Sederholm M."/>
            <person name="Temperton B."/>
            <person name="Saleska S.R."/>
            <person name="Tyson G.W."/>
            <person name="Rich V.I."/>
        </authorList>
    </citation>
    <scope>NUCLEOTIDE SEQUENCE [LARGE SCALE GENOMIC DNA]</scope>
    <source>
        <strain evidence="8 9">SMC1</strain>
    </source>
</reference>
<gene>
    <name evidence="8" type="ORF">SMC1_10210</name>
</gene>
<dbReference type="AlphaFoldDB" id="A0A398DIB4"/>
<keyword evidence="2 6" id="KW-0808">Transferase</keyword>
<keyword evidence="3" id="KW-0547">Nucleotide-binding</keyword>
<dbReference type="PANTHER" id="PTHR43085:SF1">
    <property type="entry name" value="PSEUDOURIDINE KINASE-RELATED"/>
    <property type="match status" value="1"/>
</dbReference>
<organism evidence="8 9">
    <name type="scientific">Candidatus Cryosericum septentrionale</name>
    <dbReference type="NCBI Taxonomy" id="2290913"/>
    <lineage>
        <taxon>Bacteria</taxon>
        <taxon>Pseudomonadati</taxon>
        <taxon>Caldisericota/Cryosericota group</taxon>
        <taxon>Candidatus Cryosericota</taxon>
        <taxon>Candidatus Cryosericia</taxon>
        <taxon>Candidatus Cryosericales</taxon>
        <taxon>Candidatus Cryosericaceae</taxon>
        <taxon>Candidatus Cryosericum</taxon>
    </lineage>
</organism>
<evidence type="ECO:0000256" key="5">
    <source>
        <dbReference type="ARBA" id="ARBA00022840"/>
    </source>
</evidence>
<dbReference type="InterPro" id="IPR029056">
    <property type="entry name" value="Ribokinase-like"/>
</dbReference>
<dbReference type="InterPro" id="IPR002173">
    <property type="entry name" value="Carboh/pur_kinase_PfkB_CS"/>
</dbReference>
<dbReference type="CDD" id="cd01167">
    <property type="entry name" value="bac_FRK"/>
    <property type="match status" value="1"/>
</dbReference>
<protein>
    <submittedName>
        <fullName evidence="8">Carbohydrate kinase</fullName>
    </submittedName>
</protein>
<dbReference type="GO" id="GO:0008865">
    <property type="term" value="F:fructokinase activity"/>
    <property type="evidence" value="ECO:0007669"/>
    <property type="project" value="UniProtKB-ARBA"/>
</dbReference>
<evidence type="ECO:0000256" key="1">
    <source>
        <dbReference type="ARBA" id="ARBA00010688"/>
    </source>
</evidence>
<comment type="similarity">
    <text evidence="1 6">Belongs to the carbohydrate kinase PfkB family.</text>
</comment>
<keyword evidence="4 6" id="KW-0418">Kinase</keyword>
<name>A0A398DIB4_9BACT</name>